<dbReference type="EMBL" id="NOZR01000005">
    <property type="protein sequence ID" value="OYN80802.1"/>
    <property type="molecule type" value="Genomic_DNA"/>
</dbReference>
<accession>A0A255DUX9</accession>
<dbReference type="Pfam" id="PF17963">
    <property type="entry name" value="Big_9"/>
    <property type="match status" value="4"/>
</dbReference>
<evidence type="ECO:0000313" key="1">
    <source>
        <dbReference type="EMBL" id="OYN80802.1"/>
    </source>
</evidence>
<evidence type="ECO:0008006" key="3">
    <source>
        <dbReference type="Google" id="ProtNLM"/>
    </source>
</evidence>
<organism evidence="1 2">
    <name type="scientific">Mycolicibacterium sphagni</name>
    <dbReference type="NCBI Taxonomy" id="1786"/>
    <lineage>
        <taxon>Bacteria</taxon>
        <taxon>Bacillati</taxon>
        <taxon>Actinomycetota</taxon>
        <taxon>Actinomycetes</taxon>
        <taxon>Mycobacteriales</taxon>
        <taxon>Mycobacteriaceae</taxon>
        <taxon>Mycolicibacterium</taxon>
    </lineage>
</organism>
<protein>
    <recommendedName>
        <fullName evidence="3">Cadherin domain-containing protein</fullName>
    </recommendedName>
</protein>
<gene>
    <name evidence="1" type="ORF">CG716_08105</name>
</gene>
<dbReference type="NCBIfam" id="NF012211">
    <property type="entry name" value="tand_rpt_95"/>
    <property type="match status" value="1"/>
</dbReference>
<dbReference type="Proteomes" id="UP000216063">
    <property type="component" value="Unassembled WGS sequence"/>
</dbReference>
<dbReference type="OrthoDB" id="4622498at2"/>
<dbReference type="NCBIfam" id="TIGR01965">
    <property type="entry name" value="VCBS_repeat"/>
    <property type="match status" value="2"/>
</dbReference>
<evidence type="ECO:0000313" key="2">
    <source>
        <dbReference type="Proteomes" id="UP000216063"/>
    </source>
</evidence>
<comment type="caution">
    <text evidence="1">The sequence shown here is derived from an EMBL/GenBank/DDBJ whole genome shotgun (WGS) entry which is preliminary data.</text>
</comment>
<proteinExistence type="predicted"/>
<dbReference type="RefSeq" id="WP_094478252.1">
    <property type="nucleotide sequence ID" value="NZ_NOZR01000005.1"/>
</dbReference>
<dbReference type="InterPro" id="IPR010221">
    <property type="entry name" value="VCBS_dom"/>
</dbReference>
<dbReference type="Gene3D" id="2.60.40.3440">
    <property type="match status" value="1"/>
</dbReference>
<reference evidence="1 2" key="1">
    <citation type="submission" date="2017-07" db="EMBL/GenBank/DDBJ databases">
        <title>The new phylogeny of genus Mycobacterium.</title>
        <authorList>
            <person name="Tortoli E."/>
            <person name="Trovato A."/>
            <person name="Cirillo D.M."/>
        </authorList>
    </citation>
    <scope>NUCLEOTIDE SEQUENCE [LARGE SCALE GENOMIC DNA]</scope>
    <source>
        <strain evidence="1 2">ATCC 33027</strain>
    </source>
</reference>
<name>A0A255DUX9_9MYCO</name>
<sequence>MTTVKTTSTAKVATAAKTATASDAPLGSPAQFVATLQAILNQLVGWPEPPTTKFVTSANYALDQALDAHDITMDLLVANPTAATKWIPDTMALVNLFFKSALPGYTFSSTLNVLGSLLNRIVPPYQMATSSLSEAQVAGAAVGALVDVLNTLLAGDYNVQDLENAASNGGQLGALRPYDVMGMTFSSSAAPNLFSIVCYVALVAVYDRFKQVGLDHLPVFTGYTQGTQVAFSVPGQINAYDPDDDDLTYTFTEPSEGTVSIGADGSFLYTRSTNQSHSDTDTFTVTISDVTGQNGNIVGQNLDHPYAPDGHTITETITVHYTGTADNAPTAAIVVGTRDGMGVVRGSVNGNDIDGDTLTYSLVNPGTTGATTSSIYTSKGAIVELNTATGAFTYIPTSTSITTDSFQVLVSDGRGGTTTQTVVETTWLSLGTATTGTSAYVENGKVNVPSGDSGLLSYTLGTGPAKGTVVVNADGTYTYTRNTSLSSSVSTSDTFTIVATDANGKSFTLPTVSVSPPLETITATTTATGGTFTPRTMLNGTATVPGTQTTTGTFSGVDANGNAVTVAAGSYTSADGATVTVTSGGGFLYTLSSYSDVWHKAAATNAPTSDKYDTVNINVTDSLGGTTPVTFSVALKTENSSPSSSSSVGSADGLGVVRGTVNGSDSDGDSLTYSLVGTTGTSEYTANGGIVTLTGNSFVYTPNKSASTSDSFQVLVSDGHGGTTTATVSVPLGTPSGVANVNTATAGTVTGQLSIPAADSGLMTYSLGTGPSKGSVVVNADGTFTYVRTAGLGHTTTPADSFTVIGTNVATGMSVTIATINVAPTVADTAPVGNGLTVATSALNDTDASFNRQQTTTGTLNATDADGDTVTFAAGTYSTTNGGSVTVNANGTFTYTSQKMLKGTQDLFWHNAAVPGAPGDTFTIAISDGFGGTTNVVYSIPIQTLNSPPSSTVSVSVSGTDGLGVVRGTITGSDPDSYYNYITLSTTPVTDTLTYSLAGAGNTAATATSATTTHGGIVQLNGTSFTYIPTAGVTSDSFNVLVSDGHGGNTVATVNLSSLTTPSPVTNVNTSTTGVETGQLNVPSGDTGLTYSLGGTSPSKGSVVVNSDGSFTYTRTAGLGHSTTPNDSFTIKATDSSGRSVTIATINVTPTVSNAAPTVSVVTAATVGTRSGTTQTTTGKISWSDADGDAVTINGQAAPTGTGTITLSTVNGGTVVLKGDGTYTYTRTVSNAQSHAAAKIGAADSAVNDYINITVADAYGGSNTLAVKVPVYATNSAPTISGGTKFAGNINTITVNDADGDSLSFSDNGSSFTYGGLGVGTSTLWGGTTLTVTDGYYVVVNGVVTSTPASTTKSW</sequence>
<keyword evidence="2" id="KW-1185">Reference proteome</keyword>